<dbReference type="Pfam" id="PF13855">
    <property type="entry name" value="LRR_8"/>
    <property type="match status" value="1"/>
</dbReference>
<feature type="non-terminal residue" evidence="4">
    <location>
        <position position="62"/>
    </location>
</feature>
<keyword evidence="3" id="KW-0677">Repeat</keyword>
<keyword evidence="1" id="KW-0433">Leucine-rich repeat</keyword>
<dbReference type="InterPro" id="IPR003591">
    <property type="entry name" value="Leu-rich_rpt_typical-subtyp"/>
</dbReference>
<proteinExistence type="predicted"/>
<evidence type="ECO:0000256" key="1">
    <source>
        <dbReference type="ARBA" id="ARBA00022614"/>
    </source>
</evidence>
<dbReference type="InterPro" id="IPR001611">
    <property type="entry name" value="Leu-rich_rpt"/>
</dbReference>
<gene>
    <name evidence="4" type="ORF">SK128_000401</name>
</gene>
<evidence type="ECO:0000313" key="4">
    <source>
        <dbReference type="EMBL" id="KAK7084354.1"/>
    </source>
</evidence>
<dbReference type="SUPFAM" id="SSF52058">
    <property type="entry name" value="L domain-like"/>
    <property type="match status" value="1"/>
</dbReference>
<dbReference type="GO" id="GO:0031012">
    <property type="term" value="C:extracellular matrix"/>
    <property type="evidence" value="ECO:0007669"/>
    <property type="project" value="TreeGrafter"/>
</dbReference>
<protein>
    <submittedName>
        <fullName evidence="4">Uncharacterized protein</fullName>
    </submittedName>
</protein>
<feature type="non-terminal residue" evidence="4">
    <location>
        <position position="1"/>
    </location>
</feature>
<dbReference type="Gene3D" id="3.80.10.10">
    <property type="entry name" value="Ribonuclease Inhibitor"/>
    <property type="match status" value="1"/>
</dbReference>
<sequence length="62" mass="7135">LHTNHIEIIGDNTFENLPELRELYLHNNSLAYIAPNAFQGLRQLQILELQVGYNGSGKEREE</sequence>
<dbReference type="PANTHER" id="PTHR24373:SF387">
    <property type="entry name" value="LEUCINE-RICH REPEATS AND IMMUNOGLOBULIN-LIKE DOMAINS PROTEIN SMA-10"/>
    <property type="match status" value="1"/>
</dbReference>
<comment type="caution">
    <text evidence="4">The sequence shown here is derived from an EMBL/GenBank/DDBJ whole genome shotgun (WGS) entry which is preliminary data.</text>
</comment>
<accession>A0AAN9ADM3</accession>
<dbReference type="Proteomes" id="UP001381693">
    <property type="component" value="Unassembled WGS sequence"/>
</dbReference>
<dbReference type="AlphaFoldDB" id="A0AAN9ADM3"/>
<keyword evidence="2" id="KW-0732">Signal</keyword>
<evidence type="ECO:0000313" key="5">
    <source>
        <dbReference type="Proteomes" id="UP001381693"/>
    </source>
</evidence>
<dbReference type="PANTHER" id="PTHR24373">
    <property type="entry name" value="SLIT RELATED LEUCINE-RICH REPEAT NEURONAL PROTEIN"/>
    <property type="match status" value="1"/>
</dbReference>
<organism evidence="4 5">
    <name type="scientific">Halocaridina rubra</name>
    <name type="common">Hawaiian red shrimp</name>
    <dbReference type="NCBI Taxonomy" id="373956"/>
    <lineage>
        <taxon>Eukaryota</taxon>
        <taxon>Metazoa</taxon>
        <taxon>Ecdysozoa</taxon>
        <taxon>Arthropoda</taxon>
        <taxon>Crustacea</taxon>
        <taxon>Multicrustacea</taxon>
        <taxon>Malacostraca</taxon>
        <taxon>Eumalacostraca</taxon>
        <taxon>Eucarida</taxon>
        <taxon>Decapoda</taxon>
        <taxon>Pleocyemata</taxon>
        <taxon>Caridea</taxon>
        <taxon>Atyoidea</taxon>
        <taxon>Atyidae</taxon>
        <taxon>Halocaridina</taxon>
    </lineage>
</organism>
<dbReference type="InterPro" id="IPR032675">
    <property type="entry name" value="LRR_dom_sf"/>
</dbReference>
<keyword evidence="5" id="KW-1185">Reference proteome</keyword>
<reference evidence="4 5" key="1">
    <citation type="submission" date="2023-11" db="EMBL/GenBank/DDBJ databases">
        <title>Halocaridina rubra genome assembly.</title>
        <authorList>
            <person name="Smith C."/>
        </authorList>
    </citation>
    <scope>NUCLEOTIDE SEQUENCE [LARGE SCALE GENOMIC DNA]</scope>
    <source>
        <strain evidence="4">EP-1</strain>
        <tissue evidence="4">Whole</tissue>
    </source>
</reference>
<dbReference type="InterPro" id="IPR050328">
    <property type="entry name" value="Dev_Immune_Receptor"/>
</dbReference>
<name>A0AAN9ADM3_HALRR</name>
<evidence type="ECO:0000256" key="2">
    <source>
        <dbReference type="ARBA" id="ARBA00022729"/>
    </source>
</evidence>
<dbReference type="SMART" id="SM00369">
    <property type="entry name" value="LRR_TYP"/>
    <property type="match status" value="1"/>
</dbReference>
<evidence type="ECO:0000256" key="3">
    <source>
        <dbReference type="ARBA" id="ARBA00022737"/>
    </source>
</evidence>
<dbReference type="GO" id="GO:0005615">
    <property type="term" value="C:extracellular space"/>
    <property type="evidence" value="ECO:0007669"/>
    <property type="project" value="TreeGrafter"/>
</dbReference>
<dbReference type="EMBL" id="JAXCGZ010002132">
    <property type="protein sequence ID" value="KAK7084354.1"/>
    <property type="molecule type" value="Genomic_DNA"/>
</dbReference>